<sequence>MFSCNALLFRHLSIYVLIFVFRLHLSFPTLSLTASSVMVTPYVTSNNISSHGWEWPRQRNSFTRQFRFGHPLLRVFM</sequence>
<protein>
    <submittedName>
        <fullName evidence="2">Uncharacterized protein</fullName>
    </submittedName>
</protein>
<dbReference type="EMBL" id="JADNRY010000027">
    <property type="protein sequence ID" value="KAF9072111.1"/>
    <property type="molecule type" value="Genomic_DNA"/>
</dbReference>
<keyword evidence="1" id="KW-0812">Transmembrane</keyword>
<keyword evidence="1" id="KW-0472">Membrane</keyword>
<reference evidence="2" key="1">
    <citation type="submission" date="2020-11" db="EMBL/GenBank/DDBJ databases">
        <authorList>
            <consortium name="DOE Joint Genome Institute"/>
            <person name="Ahrendt S."/>
            <person name="Riley R."/>
            <person name="Andreopoulos W."/>
            <person name="Labutti K."/>
            <person name="Pangilinan J."/>
            <person name="Ruiz-Duenas F.J."/>
            <person name="Barrasa J.M."/>
            <person name="Sanchez-Garcia M."/>
            <person name="Camarero S."/>
            <person name="Miyauchi S."/>
            <person name="Serrano A."/>
            <person name="Linde D."/>
            <person name="Babiker R."/>
            <person name="Drula E."/>
            <person name="Ayuso-Fernandez I."/>
            <person name="Pacheco R."/>
            <person name="Padilla G."/>
            <person name="Ferreira P."/>
            <person name="Barriuso J."/>
            <person name="Kellner H."/>
            <person name="Castanera R."/>
            <person name="Alfaro M."/>
            <person name="Ramirez L."/>
            <person name="Pisabarro A.G."/>
            <person name="Kuo A."/>
            <person name="Tritt A."/>
            <person name="Lipzen A."/>
            <person name="He G."/>
            <person name="Yan M."/>
            <person name="Ng V."/>
            <person name="Cullen D."/>
            <person name="Martin F."/>
            <person name="Rosso M.-N."/>
            <person name="Henrissat B."/>
            <person name="Hibbett D."/>
            <person name="Martinez A.T."/>
            <person name="Grigoriev I.V."/>
        </authorList>
    </citation>
    <scope>NUCLEOTIDE SEQUENCE</scope>
    <source>
        <strain evidence="2">AH 40177</strain>
    </source>
</reference>
<proteinExistence type="predicted"/>
<gene>
    <name evidence="2" type="ORF">BDP27DRAFT_1321119</name>
</gene>
<evidence type="ECO:0000313" key="3">
    <source>
        <dbReference type="Proteomes" id="UP000772434"/>
    </source>
</evidence>
<accession>A0A9P5PTL5</accession>
<keyword evidence="3" id="KW-1185">Reference proteome</keyword>
<comment type="caution">
    <text evidence="2">The sequence shown here is derived from an EMBL/GenBank/DDBJ whole genome shotgun (WGS) entry which is preliminary data.</text>
</comment>
<evidence type="ECO:0000256" key="1">
    <source>
        <dbReference type="SAM" id="Phobius"/>
    </source>
</evidence>
<evidence type="ECO:0000313" key="2">
    <source>
        <dbReference type="EMBL" id="KAF9072111.1"/>
    </source>
</evidence>
<name>A0A9P5PTL5_9AGAR</name>
<dbReference type="AlphaFoldDB" id="A0A9P5PTL5"/>
<feature type="transmembrane region" description="Helical" evidence="1">
    <location>
        <begin position="12"/>
        <end position="34"/>
    </location>
</feature>
<organism evidence="2 3">
    <name type="scientific">Rhodocollybia butyracea</name>
    <dbReference type="NCBI Taxonomy" id="206335"/>
    <lineage>
        <taxon>Eukaryota</taxon>
        <taxon>Fungi</taxon>
        <taxon>Dikarya</taxon>
        <taxon>Basidiomycota</taxon>
        <taxon>Agaricomycotina</taxon>
        <taxon>Agaricomycetes</taxon>
        <taxon>Agaricomycetidae</taxon>
        <taxon>Agaricales</taxon>
        <taxon>Marasmiineae</taxon>
        <taxon>Omphalotaceae</taxon>
        <taxon>Rhodocollybia</taxon>
    </lineage>
</organism>
<dbReference type="Proteomes" id="UP000772434">
    <property type="component" value="Unassembled WGS sequence"/>
</dbReference>
<keyword evidence="1" id="KW-1133">Transmembrane helix</keyword>